<reference evidence="3" key="1">
    <citation type="journal article" date="2013" name="Nature">
        <title>Draft genome of the wheat A-genome progenitor Triticum urartu.</title>
        <authorList>
            <person name="Ling H.Q."/>
            <person name="Zhao S."/>
            <person name="Liu D."/>
            <person name="Wang J."/>
            <person name="Sun H."/>
            <person name="Zhang C."/>
            <person name="Fan H."/>
            <person name="Li D."/>
            <person name="Dong L."/>
            <person name="Tao Y."/>
            <person name="Gao C."/>
            <person name="Wu H."/>
            <person name="Li Y."/>
            <person name="Cui Y."/>
            <person name="Guo X."/>
            <person name="Zheng S."/>
            <person name="Wang B."/>
            <person name="Yu K."/>
            <person name="Liang Q."/>
            <person name="Yang W."/>
            <person name="Lou X."/>
            <person name="Chen J."/>
            <person name="Feng M."/>
            <person name="Jian J."/>
            <person name="Zhang X."/>
            <person name="Luo G."/>
            <person name="Jiang Y."/>
            <person name="Liu J."/>
            <person name="Wang Z."/>
            <person name="Sha Y."/>
            <person name="Zhang B."/>
            <person name="Wu H."/>
            <person name="Tang D."/>
            <person name="Shen Q."/>
            <person name="Xue P."/>
            <person name="Zou S."/>
            <person name="Wang X."/>
            <person name="Liu X."/>
            <person name="Wang F."/>
            <person name="Yang Y."/>
            <person name="An X."/>
            <person name="Dong Z."/>
            <person name="Zhang K."/>
            <person name="Zhang X."/>
            <person name="Luo M.C."/>
            <person name="Dvorak J."/>
            <person name="Tong Y."/>
            <person name="Wang J."/>
            <person name="Yang H."/>
            <person name="Li Z."/>
            <person name="Wang D."/>
            <person name="Zhang A."/>
            <person name="Wang J."/>
        </authorList>
    </citation>
    <scope>NUCLEOTIDE SEQUENCE</scope>
    <source>
        <strain evidence="3">cv. G1812</strain>
    </source>
</reference>
<evidence type="ECO:0000256" key="1">
    <source>
        <dbReference type="SAM" id="MobiDB-lite"/>
    </source>
</evidence>
<organism evidence="2 3">
    <name type="scientific">Triticum urartu</name>
    <name type="common">Red wild einkorn</name>
    <name type="synonym">Crithodium urartu</name>
    <dbReference type="NCBI Taxonomy" id="4572"/>
    <lineage>
        <taxon>Eukaryota</taxon>
        <taxon>Viridiplantae</taxon>
        <taxon>Streptophyta</taxon>
        <taxon>Embryophyta</taxon>
        <taxon>Tracheophyta</taxon>
        <taxon>Spermatophyta</taxon>
        <taxon>Magnoliopsida</taxon>
        <taxon>Liliopsida</taxon>
        <taxon>Poales</taxon>
        <taxon>Poaceae</taxon>
        <taxon>BOP clade</taxon>
        <taxon>Pooideae</taxon>
        <taxon>Triticodae</taxon>
        <taxon>Triticeae</taxon>
        <taxon>Triticinae</taxon>
        <taxon>Triticum</taxon>
    </lineage>
</organism>
<feature type="compositionally biased region" description="Pro residues" evidence="1">
    <location>
        <begin position="1"/>
        <end position="10"/>
    </location>
</feature>
<name>A0A8R7PW09_TRIUA</name>
<dbReference type="Proteomes" id="UP000015106">
    <property type="component" value="Chromosome 3"/>
</dbReference>
<dbReference type="EnsemblPlants" id="TuG1812G0300003767.01.T01">
    <property type="protein sequence ID" value="TuG1812G0300003767.01.T01.cds411219"/>
    <property type="gene ID" value="TuG1812G0300003767.01"/>
</dbReference>
<reference evidence="2" key="2">
    <citation type="submission" date="2018-03" db="EMBL/GenBank/DDBJ databases">
        <title>The Triticum urartu genome reveals the dynamic nature of wheat genome evolution.</title>
        <authorList>
            <person name="Ling H."/>
            <person name="Ma B."/>
            <person name="Shi X."/>
            <person name="Liu H."/>
            <person name="Dong L."/>
            <person name="Sun H."/>
            <person name="Cao Y."/>
            <person name="Gao Q."/>
            <person name="Zheng S."/>
            <person name="Li Y."/>
            <person name="Yu Y."/>
            <person name="Du H."/>
            <person name="Qi M."/>
            <person name="Li Y."/>
            <person name="Yu H."/>
            <person name="Cui Y."/>
            <person name="Wang N."/>
            <person name="Chen C."/>
            <person name="Wu H."/>
            <person name="Zhao Y."/>
            <person name="Zhang J."/>
            <person name="Li Y."/>
            <person name="Zhou W."/>
            <person name="Zhang B."/>
            <person name="Hu W."/>
            <person name="Eijk M."/>
            <person name="Tang J."/>
            <person name="Witsenboer H."/>
            <person name="Zhao S."/>
            <person name="Li Z."/>
            <person name="Zhang A."/>
            <person name="Wang D."/>
            <person name="Liang C."/>
        </authorList>
    </citation>
    <scope>NUCLEOTIDE SEQUENCE [LARGE SCALE GENOMIC DNA]</scope>
    <source>
        <strain evidence="2">cv. G1812</strain>
    </source>
</reference>
<keyword evidence="3" id="KW-1185">Reference proteome</keyword>
<feature type="region of interest" description="Disordered" evidence="1">
    <location>
        <begin position="1"/>
        <end position="29"/>
    </location>
</feature>
<evidence type="ECO:0000313" key="2">
    <source>
        <dbReference type="EnsemblPlants" id="TuG1812G0300003767.01.T01.cds411219"/>
    </source>
</evidence>
<reference evidence="2" key="3">
    <citation type="submission" date="2022-06" db="UniProtKB">
        <authorList>
            <consortium name="EnsemblPlants"/>
        </authorList>
    </citation>
    <scope>IDENTIFICATION</scope>
</reference>
<dbReference type="AlphaFoldDB" id="A0A8R7PW09"/>
<evidence type="ECO:0000313" key="3">
    <source>
        <dbReference type="Proteomes" id="UP000015106"/>
    </source>
</evidence>
<protein>
    <submittedName>
        <fullName evidence="2">Uncharacterized protein</fullName>
    </submittedName>
</protein>
<dbReference type="Gramene" id="TuG1812G0300003767.01.T01">
    <property type="protein sequence ID" value="TuG1812G0300003767.01.T01.cds411219"/>
    <property type="gene ID" value="TuG1812G0300003767.01"/>
</dbReference>
<accession>A0A8R7PW09</accession>
<proteinExistence type="predicted"/>
<sequence length="303" mass="32693">MQPPPRPLPFPVGAQHADKLRPAEPPRPSWVNYERNLKLGEHALTAAAEPAREPAVTAGKKIPTFDDGADAGLGRSGHLLLDCKESDDKTATVHEAEAGPGLEPTQRVVADGRTTDTFQEAAADARTRKGRSEVLASLEFIRRVAGDAPGLVDTAIRQMAAICDAARRHRPINNNLPGPPPVRLLQAALSLLTVIKAAHSESFGAFKTDKIVDEPAVLFRGHPTEALATHQFFASDRANGAVQRLRSAVACVMASADAVGLREFSRLARYGLFEAVMARAQIDLFLHELDEELLFARIALCID</sequence>